<dbReference type="OrthoDB" id="2021143at2759"/>
<evidence type="ECO:0000313" key="5">
    <source>
        <dbReference type="Proteomes" id="UP000807306"/>
    </source>
</evidence>
<keyword evidence="2" id="KW-0962">Peroxisome biogenesis</keyword>
<dbReference type="PANTHER" id="PTHR13299">
    <property type="entry name" value="PEROXISOMAL MEMBRANE PROTEIN PEX16"/>
    <property type="match status" value="1"/>
</dbReference>
<dbReference type="Pfam" id="PF08610">
    <property type="entry name" value="Pex16"/>
    <property type="match status" value="1"/>
</dbReference>
<dbReference type="PANTHER" id="PTHR13299:SF0">
    <property type="entry name" value="PEROXISOMAL MEMBRANE PROTEIN PEX16"/>
    <property type="match status" value="1"/>
</dbReference>
<keyword evidence="5" id="KW-1185">Reference proteome</keyword>
<dbReference type="GO" id="GO:0007031">
    <property type="term" value="P:peroxisome organization"/>
    <property type="evidence" value="ECO:0007669"/>
    <property type="project" value="UniProtKB-KW"/>
</dbReference>
<comment type="caution">
    <text evidence="4">The sequence shown here is derived from an EMBL/GenBank/DDBJ whole genome shotgun (WGS) entry which is preliminary data.</text>
</comment>
<dbReference type="GO" id="GO:0005778">
    <property type="term" value="C:peroxisomal membrane"/>
    <property type="evidence" value="ECO:0007669"/>
    <property type="project" value="UniProtKB-SubCell"/>
</dbReference>
<organism evidence="4 5">
    <name type="scientific">Crepidotus variabilis</name>
    <dbReference type="NCBI Taxonomy" id="179855"/>
    <lineage>
        <taxon>Eukaryota</taxon>
        <taxon>Fungi</taxon>
        <taxon>Dikarya</taxon>
        <taxon>Basidiomycota</taxon>
        <taxon>Agaricomycotina</taxon>
        <taxon>Agaricomycetes</taxon>
        <taxon>Agaricomycetidae</taxon>
        <taxon>Agaricales</taxon>
        <taxon>Agaricineae</taxon>
        <taxon>Crepidotaceae</taxon>
        <taxon>Crepidotus</taxon>
    </lineage>
</organism>
<keyword evidence="2" id="KW-0576">Peroxisome</keyword>
<dbReference type="InterPro" id="IPR013919">
    <property type="entry name" value="Pex16"/>
</dbReference>
<feature type="compositionally biased region" description="Basic and acidic residues" evidence="3">
    <location>
        <begin position="169"/>
        <end position="179"/>
    </location>
</feature>
<evidence type="ECO:0000256" key="3">
    <source>
        <dbReference type="SAM" id="MobiDB-lite"/>
    </source>
</evidence>
<gene>
    <name evidence="4" type="ORF">CPB83DRAFT_841732</name>
</gene>
<protein>
    <recommendedName>
        <fullName evidence="2">Peroxisomal membrane protein PEX16</fullName>
    </recommendedName>
</protein>
<proteinExistence type="inferred from homology"/>
<dbReference type="Proteomes" id="UP000807306">
    <property type="component" value="Unassembled WGS sequence"/>
</dbReference>
<reference evidence="4" key="1">
    <citation type="submission" date="2020-11" db="EMBL/GenBank/DDBJ databases">
        <authorList>
            <consortium name="DOE Joint Genome Institute"/>
            <person name="Ahrendt S."/>
            <person name="Riley R."/>
            <person name="Andreopoulos W."/>
            <person name="Labutti K."/>
            <person name="Pangilinan J."/>
            <person name="Ruiz-Duenas F.J."/>
            <person name="Barrasa J.M."/>
            <person name="Sanchez-Garcia M."/>
            <person name="Camarero S."/>
            <person name="Miyauchi S."/>
            <person name="Serrano A."/>
            <person name="Linde D."/>
            <person name="Babiker R."/>
            <person name="Drula E."/>
            <person name="Ayuso-Fernandez I."/>
            <person name="Pacheco R."/>
            <person name="Padilla G."/>
            <person name="Ferreira P."/>
            <person name="Barriuso J."/>
            <person name="Kellner H."/>
            <person name="Castanera R."/>
            <person name="Alfaro M."/>
            <person name="Ramirez L."/>
            <person name="Pisabarro A.G."/>
            <person name="Kuo A."/>
            <person name="Tritt A."/>
            <person name="Lipzen A."/>
            <person name="He G."/>
            <person name="Yan M."/>
            <person name="Ng V."/>
            <person name="Cullen D."/>
            <person name="Martin F."/>
            <person name="Rosso M.-N."/>
            <person name="Henrissat B."/>
            <person name="Hibbett D."/>
            <person name="Martinez A.T."/>
            <person name="Grigoriev I.V."/>
        </authorList>
    </citation>
    <scope>NUCLEOTIDE SEQUENCE</scope>
    <source>
        <strain evidence="4">CBS 506.95</strain>
    </source>
</reference>
<evidence type="ECO:0000256" key="2">
    <source>
        <dbReference type="RuleBase" id="RU365003"/>
    </source>
</evidence>
<dbReference type="AlphaFoldDB" id="A0A9P6EVD2"/>
<comment type="subcellular location">
    <subcellularLocation>
        <location evidence="2">Peroxisome membrane</location>
    </subcellularLocation>
</comment>
<comment type="similarity">
    <text evidence="1 2">Belongs to the peroxin-16 family.</text>
</comment>
<evidence type="ECO:0000256" key="1">
    <source>
        <dbReference type="ARBA" id="ARBA00009505"/>
    </source>
</evidence>
<feature type="region of interest" description="Disordered" evidence="3">
    <location>
        <begin position="155"/>
        <end position="193"/>
    </location>
</feature>
<sequence length="359" mass="41287">METVKANYESFLVHNVSTISTLESSLRSVTWFLPGRFKDAELASEALTALLNVTSMYHDTLLARIVKANPSYRPLIPSSLHSRFTRAWSDKNDVYKWAGRALEIIRFTELVLEMALRRKVSQKTKWRSIILLEFIKATLRVLLLRITQRPVISPPIPERDFDPSQLPSPDHDAFDPSRDEEPETPEHLQNNRVPVQLSPILSPHSTISAEDFLLPKALTSADVKPSLSLVRKLAGPRDWLAETVHILRPLIYASLLYADRNSKERSKRALTVVILMEFLSRFLRRTPTTSGTLERAEYARRDKDMLWYMLRGSIWEEFTRPRIHAFAESTSRAPLLGLVGSLVKDWLPLIDDYYYYTAP</sequence>
<accession>A0A9P6EVD2</accession>
<name>A0A9P6EVD2_9AGAR</name>
<evidence type="ECO:0000313" key="4">
    <source>
        <dbReference type="EMBL" id="KAF9535434.1"/>
    </source>
</evidence>
<dbReference type="EMBL" id="MU157824">
    <property type="protein sequence ID" value="KAF9535434.1"/>
    <property type="molecule type" value="Genomic_DNA"/>
</dbReference>